<accession>A0A3S1CJF4</accession>
<dbReference type="InterPro" id="IPR052045">
    <property type="entry name" value="Sulfur_Carrier/Prot_Modifier"/>
</dbReference>
<dbReference type="AlphaFoldDB" id="A0A3S1CJF4"/>
<organism evidence="1 2">
    <name type="scientific">Azospirillum doebereinerae</name>
    <dbReference type="NCBI Taxonomy" id="92933"/>
    <lineage>
        <taxon>Bacteria</taxon>
        <taxon>Pseudomonadati</taxon>
        <taxon>Pseudomonadota</taxon>
        <taxon>Alphaproteobacteria</taxon>
        <taxon>Rhodospirillales</taxon>
        <taxon>Azospirillaceae</taxon>
        <taxon>Azospirillum</taxon>
    </lineage>
</organism>
<dbReference type="OrthoDB" id="9156098at2"/>
<reference evidence="1 2" key="1">
    <citation type="submission" date="2018-12" db="EMBL/GenBank/DDBJ databases">
        <authorList>
            <person name="Yang Y."/>
        </authorList>
    </citation>
    <scope>NUCLEOTIDE SEQUENCE [LARGE SCALE GENOMIC DNA]</scope>
    <source>
        <strain evidence="1 2">GSF71</strain>
    </source>
</reference>
<name>A0A3S1CJF4_9PROT</name>
<gene>
    <name evidence="1" type="ORF">EJ913_00415</name>
</gene>
<dbReference type="RefSeq" id="WP_126993755.1">
    <property type="nucleotide sequence ID" value="NZ_CP173190.1"/>
</dbReference>
<dbReference type="EMBL" id="RZIJ01000001">
    <property type="protein sequence ID" value="RUQ75619.1"/>
    <property type="molecule type" value="Genomic_DNA"/>
</dbReference>
<dbReference type="InterPro" id="IPR012675">
    <property type="entry name" value="Beta-grasp_dom_sf"/>
</dbReference>
<proteinExistence type="predicted"/>
<dbReference type="Pfam" id="PF02597">
    <property type="entry name" value="ThiS"/>
    <property type="match status" value="1"/>
</dbReference>
<evidence type="ECO:0000313" key="2">
    <source>
        <dbReference type="Proteomes" id="UP000280346"/>
    </source>
</evidence>
<dbReference type="Proteomes" id="UP000280346">
    <property type="component" value="Unassembled WGS sequence"/>
</dbReference>
<comment type="caution">
    <text evidence="1">The sequence shown here is derived from an EMBL/GenBank/DDBJ whole genome shotgun (WGS) entry which is preliminary data.</text>
</comment>
<dbReference type="InterPro" id="IPR003749">
    <property type="entry name" value="ThiS/MoaD-like"/>
</dbReference>
<dbReference type="Gene3D" id="3.10.20.30">
    <property type="match status" value="1"/>
</dbReference>
<sequence>MSETTTTAEAVIRVPTPLRGFVGGRDQVTVPGATVREALAALTAGQESFRDRLFTAEGELRRFVNVYLGRDDVRRLGGLDAALPAGATLTVMVALAGG</sequence>
<protein>
    <submittedName>
        <fullName evidence="1">MoaD/ThiS family protein</fullName>
    </submittedName>
</protein>
<dbReference type="PANTHER" id="PTHR38031:SF1">
    <property type="entry name" value="SULFUR CARRIER PROTEIN CYSO"/>
    <property type="match status" value="1"/>
</dbReference>
<keyword evidence="2" id="KW-1185">Reference proteome</keyword>
<dbReference type="SUPFAM" id="SSF54285">
    <property type="entry name" value="MoaD/ThiS"/>
    <property type="match status" value="1"/>
</dbReference>
<evidence type="ECO:0000313" key="1">
    <source>
        <dbReference type="EMBL" id="RUQ75619.1"/>
    </source>
</evidence>
<dbReference type="PANTHER" id="PTHR38031">
    <property type="entry name" value="SULFUR CARRIER PROTEIN SLR0821-RELATED"/>
    <property type="match status" value="1"/>
</dbReference>
<dbReference type="InterPro" id="IPR016155">
    <property type="entry name" value="Mopterin_synth/thiamin_S_b"/>
</dbReference>